<dbReference type="PRINTS" id="PR00412">
    <property type="entry name" value="EPOXHYDRLASE"/>
</dbReference>
<dbReference type="InterPro" id="IPR029058">
    <property type="entry name" value="AB_hydrolase_fold"/>
</dbReference>
<dbReference type="PANTHER" id="PTHR43689:SF8">
    <property type="entry name" value="ALPHA_BETA-HYDROLASES SUPERFAMILY PROTEIN"/>
    <property type="match status" value="1"/>
</dbReference>
<evidence type="ECO:0000259" key="1">
    <source>
        <dbReference type="Pfam" id="PF00561"/>
    </source>
</evidence>
<evidence type="ECO:0000313" key="2">
    <source>
        <dbReference type="EMBL" id="GAA2348346.1"/>
    </source>
</evidence>
<dbReference type="InterPro" id="IPR000639">
    <property type="entry name" value="Epox_hydrolase-like"/>
</dbReference>
<organism evidence="2 3">
    <name type="scientific">Saccharopolyspora halophila</name>
    <dbReference type="NCBI Taxonomy" id="405551"/>
    <lineage>
        <taxon>Bacteria</taxon>
        <taxon>Bacillati</taxon>
        <taxon>Actinomycetota</taxon>
        <taxon>Actinomycetes</taxon>
        <taxon>Pseudonocardiales</taxon>
        <taxon>Pseudonocardiaceae</taxon>
        <taxon>Saccharopolyspora</taxon>
    </lineage>
</organism>
<sequence>MTAPPQGVEVDQIEFPAGTIRYYRAGTSGTPVVLLHGGGPDNALLSWRNTIGTLAADHRVFAPDLPGQGGSTAWRGRANQRTFEEVLRWLLDTWQVPQAILVGLSMGGSIAAGFTLRHPQRVRALALVDSTGMQHRMPRHLLTYLLMHTDLSGRVAANLLRRSRALTRTALSRIFFADATKVTDLESIVDEVVAEARVRRSVFADWHGDAIGRRAMNINHLPQLGRVSCPTTVIHGEQDALIPVAAARDTAAAIPNSTLRVLPNSGHWPNRERPAEFNALLREFVNGLGEETPAE</sequence>
<gene>
    <name evidence="2" type="ORF">GCM10009854_27040</name>
</gene>
<dbReference type="PANTHER" id="PTHR43689">
    <property type="entry name" value="HYDROLASE"/>
    <property type="match status" value="1"/>
</dbReference>
<protein>
    <submittedName>
        <fullName evidence="2">Alpha/beta hydrolase</fullName>
    </submittedName>
</protein>
<proteinExistence type="predicted"/>
<dbReference type="Pfam" id="PF00561">
    <property type="entry name" value="Abhydrolase_1"/>
    <property type="match status" value="1"/>
</dbReference>
<keyword evidence="2" id="KW-0378">Hydrolase</keyword>
<keyword evidence="3" id="KW-1185">Reference proteome</keyword>
<evidence type="ECO:0000313" key="3">
    <source>
        <dbReference type="Proteomes" id="UP001501218"/>
    </source>
</evidence>
<feature type="domain" description="AB hydrolase-1" evidence="1">
    <location>
        <begin position="31"/>
        <end position="271"/>
    </location>
</feature>
<dbReference type="EMBL" id="BAAARA010000008">
    <property type="protein sequence ID" value="GAA2348346.1"/>
    <property type="molecule type" value="Genomic_DNA"/>
</dbReference>
<dbReference type="GO" id="GO:0016787">
    <property type="term" value="F:hydrolase activity"/>
    <property type="evidence" value="ECO:0007669"/>
    <property type="project" value="UniProtKB-KW"/>
</dbReference>
<accession>A0ABN3GC67</accession>
<dbReference type="SUPFAM" id="SSF53474">
    <property type="entry name" value="alpha/beta-Hydrolases"/>
    <property type="match status" value="1"/>
</dbReference>
<dbReference type="RefSeq" id="WP_344131139.1">
    <property type="nucleotide sequence ID" value="NZ_BAAARA010000008.1"/>
</dbReference>
<name>A0ABN3GC67_9PSEU</name>
<dbReference type="InterPro" id="IPR000073">
    <property type="entry name" value="AB_hydrolase_1"/>
</dbReference>
<dbReference type="PRINTS" id="PR00111">
    <property type="entry name" value="ABHYDROLASE"/>
</dbReference>
<comment type="caution">
    <text evidence="2">The sequence shown here is derived from an EMBL/GenBank/DDBJ whole genome shotgun (WGS) entry which is preliminary data.</text>
</comment>
<dbReference type="Proteomes" id="UP001501218">
    <property type="component" value="Unassembled WGS sequence"/>
</dbReference>
<reference evidence="3" key="1">
    <citation type="journal article" date="2019" name="Int. J. Syst. Evol. Microbiol.">
        <title>The Global Catalogue of Microorganisms (GCM) 10K type strain sequencing project: providing services to taxonomists for standard genome sequencing and annotation.</title>
        <authorList>
            <consortium name="The Broad Institute Genomics Platform"/>
            <consortium name="The Broad Institute Genome Sequencing Center for Infectious Disease"/>
            <person name="Wu L."/>
            <person name="Ma J."/>
        </authorList>
    </citation>
    <scope>NUCLEOTIDE SEQUENCE [LARGE SCALE GENOMIC DNA]</scope>
    <source>
        <strain evidence="3">JCM 16221</strain>
    </source>
</reference>
<dbReference type="Gene3D" id="3.40.50.1820">
    <property type="entry name" value="alpha/beta hydrolase"/>
    <property type="match status" value="1"/>
</dbReference>